<dbReference type="PANTHER" id="PTHR32309:SF13">
    <property type="entry name" value="FERRIC ENTEROBACTIN TRANSPORT PROTEIN FEPE"/>
    <property type="match status" value="1"/>
</dbReference>
<feature type="transmembrane region" description="Helical" evidence="2">
    <location>
        <begin position="667"/>
        <end position="689"/>
    </location>
</feature>
<evidence type="ECO:0000313" key="4">
    <source>
        <dbReference type="EMBL" id="MFC3441547.1"/>
    </source>
</evidence>
<dbReference type="InterPro" id="IPR050445">
    <property type="entry name" value="Bact_polysacc_biosynth/exp"/>
</dbReference>
<feature type="transmembrane region" description="Helical" evidence="2">
    <location>
        <begin position="631"/>
        <end position="655"/>
    </location>
</feature>
<evidence type="ECO:0000256" key="1">
    <source>
        <dbReference type="SAM" id="MobiDB-lite"/>
    </source>
</evidence>
<evidence type="ECO:0000256" key="3">
    <source>
        <dbReference type="SAM" id="SignalP"/>
    </source>
</evidence>
<evidence type="ECO:0000313" key="5">
    <source>
        <dbReference type="Proteomes" id="UP001595681"/>
    </source>
</evidence>
<feature type="compositionally biased region" description="Low complexity" evidence="1">
    <location>
        <begin position="41"/>
        <end position="59"/>
    </location>
</feature>
<keyword evidence="2" id="KW-1133">Transmembrane helix</keyword>
<keyword evidence="2" id="KW-0812">Transmembrane</keyword>
<dbReference type="EMBL" id="JBHRVU010000004">
    <property type="protein sequence ID" value="MFC3441547.1"/>
    <property type="molecule type" value="Genomic_DNA"/>
</dbReference>
<protein>
    <submittedName>
        <fullName evidence="4">Uncharacterized protein</fullName>
    </submittedName>
</protein>
<dbReference type="Proteomes" id="UP001595681">
    <property type="component" value="Unassembled WGS sequence"/>
</dbReference>
<feature type="transmembrane region" description="Helical" evidence="2">
    <location>
        <begin position="595"/>
        <end position="619"/>
    </location>
</feature>
<dbReference type="RefSeq" id="WP_380795444.1">
    <property type="nucleotide sequence ID" value="NZ_JBHRVU010000004.1"/>
</dbReference>
<reference evidence="5" key="1">
    <citation type="journal article" date="2019" name="Int. J. Syst. Evol. Microbiol.">
        <title>The Global Catalogue of Microorganisms (GCM) 10K type strain sequencing project: providing services to taxonomists for standard genome sequencing and annotation.</title>
        <authorList>
            <consortium name="The Broad Institute Genomics Platform"/>
            <consortium name="The Broad Institute Genome Sequencing Center for Infectious Disease"/>
            <person name="Wu L."/>
            <person name="Ma J."/>
        </authorList>
    </citation>
    <scope>NUCLEOTIDE SEQUENCE [LARGE SCALE GENOMIC DNA]</scope>
    <source>
        <strain evidence="5">CCM 7491</strain>
    </source>
</reference>
<dbReference type="PANTHER" id="PTHR32309">
    <property type="entry name" value="TYROSINE-PROTEIN KINASE"/>
    <property type="match status" value="1"/>
</dbReference>
<keyword evidence="5" id="KW-1185">Reference proteome</keyword>
<keyword evidence="2" id="KW-0472">Membrane</keyword>
<feature type="compositionally biased region" description="Basic and acidic residues" evidence="1">
    <location>
        <begin position="766"/>
        <end position="782"/>
    </location>
</feature>
<evidence type="ECO:0000256" key="2">
    <source>
        <dbReference type="SAM" id="Phobius"/>
    </source>
</evidence>
<feature type="region of interest" description="Disordered" evidence="1">
    <location>
        <begin position="749"/>
        <end position="801"/>
    </location>
</feature>
<feature type="signal peptide" evidence="3">
    <location>
        <begin position="1"/>
        <end position="25"/>
    </location>
</feature>
<keyword evidence="3" id="KW-0732">Signal</keyword>
<feature type="region of interest" description="Disordered" evidence="1">
    <location>
        <begin position="35"/>
        <end position="98"/>
    </location>
</feature>
<sequence length="801" mass="85947">MTLSRSLLLASAPLSLAIAALPVQAQLTSPIGGGAQGDGTAGAARARTDVSVPAASSPAPFQPAIIERTRPEPAAPATGPIPNRTASDQPQPSPPNEFETYVSDIVGKPLHRFGADLLVPEARDFTAPTTSAIPDDYALGAAACALLSVLPQPYVARAKIVPQDSSSIGLNSMMNALGGQLGSFASLLGGAKQPIDMYLAVSRTPEVTDMVIGFLKLDAPQAYGSVRAARKALAHKVDIHSLTGGMIEIEVRTHDAAESERLTRAYVAAITTRLNALGNDRVQRKRGIVEKRFKEAAQRVTKAEAALNAFRQSNNLAAPEAQLGSELSLRAGLQAQLQAKLVELRTARQFQGDENPALRALQSEVAELRAQIARSAAPSTGAAGPNVAGLSQVSGRYLDLYRDYRFAQALYEVYGLLGRFADYPVIPNATGFGLFDRAVVESLRRWNEPEPFFRGMVVESGFSLALIPFDRPERAAGETKNGFRTLLSFALSGLAGSAKGLLRLPILLSAWAGNWVVFQSGQVWNEVNYSTSYARLLTIRKASPIPLLDLVPSRLVEGIEYAVPLLIRASQLIALLALAGAWLQPTALSRARIGILLLGAYLVTQSPGGYTQLFLLFLVLLEKWEGAGPRIAITCTYLLCLVGDIPIATIIEISTNGWLSGRPVTPSFGLTVGHFLRPGLIFLILWALWRLCRFHSDAGDFRSGKARNDRALDRPAPAPAWRPGARYRGAGASRHEICRDGERPAVDPLSYGKGIASGDQGQTRPGLDRYPARCAGLEDRSRQPGGLRPCRTGRTLARRQS</sequence>
<proteinExistence type="predicted"/>
<organism evidence="4 5">
    <name type="scientific">Sphingobium rhizovicinum</name>
    <dbReference type="NCBI Taxonomy" id="432308"/>
    <lineage>
        <taxon>Bacteria</taxon>
        <taxon>Pseudomonadati</taxon>
        <taxon>Pseudomonadota</taxon>
        <taxon>Alphaproteobacteria</taxon>
        <taxon>Sphingomonadales</taxon>
        <taxon>Sphingomonadaceae</taxon>
        <taxon>Sphingobium</taxon>
    </lineage>
</organism>
<comment type="caution">
    <text evidence="4">The sequence shown here is derived from an EMBL/GenBank/DDBJ whole genome shotgun (WGS) entry which is preliminary data.</text>
</comment>
<feature type="chain" id="PRO_5047538856" evidence="3">
    <location>
        <begin position="26"/>
        <end position="801"/>
    </location>
</feature>
<gene>
    <name evidence="4" type="ORF">ACFOKF_10165</name>
</gene>
<accession>A0ABV7NFG7</accession>
<name>A0ABV7NFG7_9SPHN</name>